<dbReference type="PANTHER" id="PTHR11911">
    <property type="entry name" value="INOSINE-5-MONOPHOSPHATE DEHYDROGENASE RELATED"/>
    <property type="match status" value="1"/>
</dbReference>
<evidence type="ECO:0000256" key="3">
    <source>
        <dbReference type="ARBA" id="ARBA00011881"/>
    </source>
</evidence>
<dbReference type="Pfam" id="PF00478">
    <property type="entry name" value="IMPDH"/>
    <property type="match status" value="1"/>
</dbReference>
<feature type="binding site" evidence="13">
    <location>
        <position position="412"/>
    </location>
    <ligand>
        <name>IMP</name>
        <dbReference type="ChEBI" id="CHEBI:58053"/>
    </ligand>
</feature>
<sequence length="485" mass="51450">MADLIEGLTFDDVLLVPNHSDIMPGDVELQTRFSANVPLNVPISSSAMDTVTEWRLAVALAREGGIGVIHRNLSIEGQREEALKVKRSANGVIEDPVTLTPDATVGDARQIMRLQNISGLPILEKGTQRVVGILTRRDTSFHQDDSTPIKEVMTAKGLVTAPVGTSLDQAGLLLHQHKVEKLLIVDGEGNLAGLITRKDLDMLAAFPRSACDHRGRLRVGAAIGVHDMERAEALVDVDVDVLVVDTAHGHTSNVMRSVAELKKRLQVDIVAGNVATAEAGRALVEAGVDGVKVGIGPGSICTTRIVAGIGVPQFTAVQSVADELKGSGIPVIADGGIRYSGDIVKALAAGASSVMLGSLFAGLDESPGETFVAEGRSFKAVRGMGSIGAMQKGSKERYRQGDVDDVMKLVPEGIEGRVPYKGQLSPFVYQLCGGVRAGMGYCGARTIPDLWERARFVRITAAGVRESHPHDVTITKESSNYAHRG</sequence>
<evidence type="ECO:0000256" key="14">
    <source>
        <dbReference type="PIRSR" id="PIRSR000130-1"/>
    </source>
</evidence>
<dbReference type="GO" id="GO:0006183">
    <property type="term" value="P:GTP biosynthetic process"/>
    <property type="evidence" value="ECO:0007669"/>
    <property type="project" value="TreeGrafter"/>
</dbReference>
<keyword evidence="5" id="KW-0677">Repeat</keyword>
<dbReference type="CDD" id="cd04601">
    <property type="entry name" value="CBS_pair_IMPDH"/>
    <property type="match status" value="1"/>
</dbReference>
<dbReference type="InterPro" id="IPR000644">
    <property type="entry name" value="CBS_dom"/>
</dbReference>
<dbReference type="UniPathway" id="UPA00601">
    <property type="reaction ID" value="UER00295"/>
</dbReference>
<keyword evidence="22" id="KW-1185">Reference proteome</keyword>
<reference evidence="21 22" key="1">
    <citation type="submission" date="2019-02" db="EMBL/GenBank/DDBJ databases">
        <title>Deep-cultivation of Planctomycetes and their phenomic and genomic characterization uncovers novel biology.</title>
        <authorList>
            <person name="Wiegand S."/>
            <person name="Jogler M."/>
            <person name="Boedeker C."/>
            <person name="Pinto D."/>
            <person name="Vollmers J."/>
            <person name="Rivas-Marin E."/>
            <person name="Kohn T."/>
            <person name="Peeters S.H."/>
            <person name="Heuer A."/>
            <person name="Rast P."/>
            <person name="Oberbeckmann S."/>
            <person name="Bunk B."/>
            <person name="Jeske O."/>
            <person name="Meyerdierks A."/>
            <person name="Storesund J.E."/>
            <person name="Kallscheuer N."/>
            <person name="Luecker S."/>
            <person name="Lage O.M."/>
            <person name="Pohl T."/>
            <person name="Merkel B.J."/>
            <person name="Hornburger P."/>
            <person name="Mueller R.-W."/>
            <person name="Bruemmer F."/>
            <person name="Labrenz M."/>
            <person name="Spormann A.M."/>
            <person name="Op den Camp H."/>
            <person name="Overmann J."/>
            <person name="Amann R."/>
            <person name="Jetten M.S.M."/>
            <person name="Mascher T."/>
            <person name="Medema M.H."/>
            <person name="Devos D.P."/>
            <person name="Kaster A.-K."/>
            <person name="Ovreas L."/>
            <person name="Rohde M."/>
            <person name="Galperin M.Y."/>
            <person name="Jogler C."/>
        </authorList>
    </citation>
    <scope>NUCLEOTIDE SEQUENCE [LARGE SCALE GENOMIC DNA]</scope>
    <source>
        <strain evidence="21 22">Poly30</strain>
    </source>
</reference>
<dbReference type="EC" id="1.1.1.205" evidence="13 19"/>
<evidence type="ECO:0000256" key="10">
    <source>
        <dbReference type="ARBA" id="ARBA00023027"/>
    </source>
</evidence>
<dbReference type="Gene3D" id="3.20.20.70">
    <property type="entry name" value="Aldolase class I"/>
    <property type="match status" value="1"/>
</dbReference>
<feature type="binding site" evidence="13">
    <location>
        <position position="468"/>
    </location>
    <ligand>
        <name>K(+)</name>
        <dbReference type="ChEBI" id="CHEBI:29103"/>
        <note>ligand shared between two tetrameric partners</note>
    </ligand>
</feature>
<dbReference type="FunFam" id="3.20.20.70:FF:000003">
    <property type="entry name" value="GMP reductase"/>
    <property type="match status" value="1"/>
</dbReference>
<feature type="binding site" description="in other chain" evidence="13 16">
    <location>
        <position position="298"/>
    </location>
    <ligand>
        <name>K(+)</name>
        <dbReference type="ChEBI" id="CHEBI:29103"/>
        <note>ligand shared between two tetrameric partners</note>
    </ligand>
</feature>
<dbReference type="InterPro" id="IPR005990">
    <property type="entry name" value="IMP_DH"/>
</dbReference>
<keyword evidence="4 13" id="KW-0479">Metal-binding</keyword>
<dbReference type="SMART" id="SM01240">
    <property type="entry name" value="IMPDH"/>
    <property type="match status" value="1"/>
</dbReference>
<keyword evidence="11 17" id="KW-0129">CBS domain</keyword>
<comment type="catalytic activity">
    <reaction evidence="12 13 19">
        <text>IMP + NAD(+) + H2O = XMP + NADH + H(+)</text>
        <dbReference type="Rhea" id="RHEA:11708"/>
        <dbReference type="ChEBI" id="CHEBI:15377"/>
        <dbReference type="ChEBI" id="CHEBI:15378"/>
        <dbReference type="ChEBI" id="CHEBI:57464"/>
        <dbReference type="ChEBI" id="CHEBI:57540"/>
        <dbReference type="ChEBI" id="CHEBI:57945"/>
        <dbReference type="ChEBI" id="CHEBI:58053"/>
        <dbReference type="EC" id="1.1.1.205"/>
    </reaction>
</comment>
<dbReference type="SUPFAM" id="SSF51412">
    <property type="entry name" value="Inosine monophosphate dehydrogenase (IMPDH)"/>
    <property type="match status" value="1"/>
</dbReference>
<evidence type="ECO:0000256" key="5">
    <source>
        <dbReference type="ARBA" id="ARBA00022737"/>
    </source>
</evidence>
<feature type="binding site" evidence="13 15">
    <location>
        <begin position="294"/>
        <end position="296"/>
    </location>
    <ligand>
        <name>NAD(+)</name>
        <dbReference type="ChEBI" id="CHEBI:57540"/>
    </ligand>
</feature>
<evidence type="ECO:0000256" key="1">
    <source>
        <dbReference type="ARBA" id="ARBA00001958"/>
    </source>
</evidence>
<evidence type="ECO:0000256" key="2">
    <source>
        <dbReference type="ARBA" id="ARBA00005502"/>
    </source>
</evidence>
<dbReference type="SUPFAM" id="SSF54631">
    <property type="entry name" value="CBS-domain pair"/>
    <property type="match status" value="1"/>
</dbReference>
<dbReference type="GO" id="GO:0000166">
    <property type="term" value="F:nucleotide binding"/>
    <property type="evidence" value="ECO:0007669"/>
    <property type="project" value="UniProtKB-UniRule"/>
</dbReference>
<dbReference type="InterPro" id="IPR013785">
    <property type="entry name" value="Aldolase_TIM"/>
</dbReference>
<evidence type="ECO:0000256" key="4">
    <source>
        <dbReference type="ARBA" id="ARBA00022723"/>
    </source>
</evidence>
<comment type="function">
    <text evidence="13">Catalyzes the conversion of inosine 5'-phosphate (IMP) to xanthosine 5'-phosphate (XMP), the first committed and rate-limiting step in the de novo synthesis of guanine nucleotides, and therefore plays an important role in the regulation of cell growth.</text>
</comment>
<evidence type="ECO:0000259" key="20">
    <source>
        <dbReference type="PROSITE" id="PS51371"/>
    </source>
</evidence>
<name>A0A518ES22_9BACT</name>
<feature type="binding site" description="in other chain" evidence="13 16">
    <location>
        <position position="301"/>
    </location>
    <ligand>
        <name>K(+)</name>
        <dbReference type="ChEBI" id="CHEBI:29103"/>
        <note>ligand shared between two tetrameric partners</note>
    </ligand>
</feature>
<dbReference type="PROSITE" id="PS51371">
    <property type="entry name" value="CBS"/>
    <property type="match status" value="2"/>
</dbReference>
<dbReference type="PANTHER" id="PTHR11911:SF111">
    <property type="entry name" value="INOSINE-5'-MONOPHOSPHATE DEHYDROGENASE"/>
    <property type="match status" value="1"/>
</dbReference>
<feature type="binding site" evidence="13">
    <location>
        <position position="466"/>
    </location>
    <ligand>
        <name>K(+)</name>
        <dbReference type="ChEBI" id="CHEBI:29103"/>
        <note>ligand shared between two tetrameric partners</note>
    </ligand>
</feature>
<comment type="caution">
    <text evidence="13">Lacks conserved residue(s) required for the propagation of feature annotation.</text>
</comment>
<gene>
    <name evidence="13 21" type="primary">guaB</name>
    <name evidence="21" type="ORF">Poly30_23930</name>
</gene>
<keyword evidence="10 13" id="KW-0520">NAD</keyword>
<dbReference type="EMBL" id="CP036434">
    <property type="protein sequence ID" value="QDV06876.1"/>
    <property type="molecule type" value="Genomic_DNA"/>
</dbReference>
<feature type="active site" description="Thioimidate intermediate" evidence="13 14">
    <location>
        <position position="301"/>
    </location>
</feature>
<comment type="subunit">
    <text evidence="3 13">Homotetramer.</text>
</comment>
<keyword evidence="9 13" id="KW-0560">Oxidoreductase</keyword>
<evidence type="ECO:0000256" key="8">
    <source>
        <dbReference type="ARBA" id="ARBA00022958"/>
    </source>
</evidence>
<dbReference type="Pfam" id="PF00571">
    <property type="entry name" value="CBS"/>
    <property type="match status" value="2"/>
</dbReference>
<keyword evidence="8 13" id="KW-0630">Potassium</keyword>
<feature type="active site" description="Proton acceptor" evidence="13 14">
    <location>
        <position position="397"/>
    </location>
</feature>
<dbReference type="PIRSF" id="PIRSF000130">
    <property type="entry name" value="IMPDH"/>
    <property type="match status" value="1"/>
</dbReference>
<evidence type="ECO:0000256" key="7">
    <source>
        <dbReference type="ARBA" id="ARBA00022755"/>
    </source>
</evidence>
<evidence type="ECO:0000256" key="19">
    <source>
        <dbReference type="RuleBase" id="RU003928"/>
    </source>
</evidence>
<evidence type="ECO:0000313" key="22">
    <source>
        <dbReference type="Proteomes" id="UP000320390"/>
    </source>
</evidence>
<dbReference type="GO" id="GO:0006177">
    <property type="term" value="P:GMP biosynthetic process"/>
    <property type="evidence" value="ECO:0007669"/>
    <property type="project" value="UniProtKB-UniRule"/>
</dbReference>
<dbReference type="NCBIfam" id="TIGR01302">
    <property type="entry name" value="IMP_dehydrog"/>
    <property type="match status" value="1"/>
</dbReference>
<keyword evidence="6 13" id="KW-0332">GMP biosynthesis</keyword>
<keyword evidence="7 13" id="KW-0658">Purine biosynthesis</keyword>
<feature type="binding site" description="in other chain" evidence="13 16">
    <location>
        <position position="296"/>
    </location>
    <ligand>
        <name>K(+)</name>
        <dbReference type="ChEBI" id="CHEBI:29103"/>
        <note>ligand shared between two tetrameric partners</note>
    </ligand>
</feature>
<feature type="binding site" evidence="13">
    <location>
        <begin position="334"/>
        <end position="336"/>
    </location>
    <ligand>
        <name>IMP</name>
        <dbReference type="ChEBI" id="CHEBI:58053"/>
    </ligand>
</feature>
<proteinExistence type="inferred from homology"/>
<feature type="binding site" evidence="13">
    <location>
        <position position="245"/>
    </location>
    <ligand>
        <name>NAD(+)</name>
        <dbReference type="ChEBI" id="CHEBI:57540"/>
    </ligand>
</feature>
<evidence type="ECO:0000256" key="13">
    <source>
        <dbReference type="HAMAP-Rule" id="MF_01964"/>
    </source>
</evidence>
<feature type="binding site" evidence="13">
    <location>
        <position position="299"/>
    </location>
    <ligand>
        <name>IMP</name>
        <dbReference type="ChEBI" id="CHEBI:58053"/>
    </ligand>
</feature>
<feature type="binding site" evidence="13">
    <location>
        <position position="467"/>
    </location>
    <ligand>
        <name>K(+)</name>
        <dbReference type="ChEBI" id="CHEBI:29103"/>
        <note>ligand shared between two tetrameric partners</note>
    </ligand>
</feature>
<evidence type="ECO:0000256" key="16">
    <source>
        <dbReference type="PIRSR" id="PIRSR000130-4"/>
    </source>
</evidence>
<feature type="domain" description="CBS" evidence="20">
    <location>
        <begin position="153"/>
        <end position="210"/>
    </location>
</feature>
<feature type="binding site" evidence="13">
    <location>
        <begin position="357"/>
        <end position="358"/>
    </location>
    <ligand>
        <name>IMP</name>
        <dbReference type="ChEBI" id="CHEBI:58053"/>
    </ligand>
</feature>
<dbReference type="RefSeq" id="WP_145197443.1">
    <property type="nucleotide sequence ID" value="NZ_CP036434.1"/>
</dbReference>
<evidence type="ECO:0000256" key="18">
    <source>
        <dbReference type="RuleBase" id="RU003927"/>
    </source>
</evidence>
<dbReference type="Proteomes" id="UP000320390">
    <property type="component" value="Chromosome"/>
</dbReference>
<organism evidence="21 22">
    <name type="scientific">Saltatorellus ferox</name>
    <dbReference type="NCBI Taxonomy" id="2528018"/>
    <lineage>
        <taxon>Bacteria</taxon>
        <taxon>Pseudomonadati</taxon>
        <taxon>Planctomycetota</taxon>
        <taxon>Planctomycetia</taxon>
        <taxon>Planctomycetia incertae sedis</taxon>
        <taxon>Saltatorellus</taxon>
    </lineage>
</organism>
<evidence type="ECO:0000256" key="12">
    <source>
        <dbReference type="ARBA" id="ARBA00048028"/>
    </source>
</evidence>
<evidence type="ECO:0000256" key="9">
    <source>
        <dbReference type="ARBA" id="ARBA00023002"/>
    </source>
</evidence>
<dbReference type="GO" id="GO:0046872">
    <property type="term" value="F:metal ion binding"/>
    <property type="evidence" value="ECO:0007669"/>
    <property type="project" value="UniProtKB-UniRule"/>
</dbReference>
<dbReference type="InterPro" id="IPR015875">
    <property type="entry name" value="IMP_DH/GMP_Rdtase_CS"/>
</dbReference>
<dbReference type="PROSITE" id="PS00487">
    <property type="entry name" value="IMP_DH_GMP_RED"/>
    <property type="match status" value="1"/>
</dbReference>
<dbReference type="SMART" id="SM00116">
    <property type="entry name" value="CBS"/>
    <property type="match status" value="2"/>
</dbReference>
<dbReference type="HAMAP" id="MF_01964">
    <property type="entry name" value="IMPDH"/>
    <property type="match status" value="1"/>
</dbReference>
<accession>A0A518ES22</accession>
<dbReference type="InterPro" id="IPR001093">
    <property type="entry name" value="IMP_DH_GMPRt"/>
</dbReference>
<comment type="cofactor">
    <cofactor evidence="1 13">
        <name>K(+)</name>
        <dbReference type="ChEBI" id="CHEBI:29103"/>
    </cofactor>
</comment>
<dbReference type="GO" id="GO:0003938">
    <property type="term" value="F:IMP dehydrogenase activity"/>
    <property type="evidence" value="ECO:0007669"/>
    <property type="project" value="UniProtKB-UniRule"/>
</dbReference>
<comment type="activity regulation">
    <text evidence="13">Mycophenolic acid (MPA) is a non-competitive inhibitor that prevents formation of the closed enzyme conformation by binding to the same site as the amobile flap. In contrast, mizoribine monophosphate (MZP) is a competitive inhibitor that induces the closed conformation. MPA is a potent inhibitor of mammalian IMPDHs but a poor inhibitor of the bacterial enzymes. MZP is a more potent inhibitor of bacterial IMPDH.</text>
</comment>
<evidence type="ECO:0000256" key="6">
    <source>
        <dbReference type="ARBA" id="ARBA00022749"/>
    </source>
</evidence>
<dbReference type="CDD" id="cd00381">
    <property type="entry name" value="IMPDH"/>
    <property type="match status" value="1"/>
</dbReference>
<evidence type="ECO:0000256" key="11">
    <source>
        <dbReference type="ARBA" id="ARBA00023122"/>
    </source>
</evidence>
<evidence type="ECO:0000256" key="15">
    <source>
        <dbReference type="PIRSR" id="PIRSR000130-3"/>
    </source>
</evidence>
<dbReference type="AlphaFoldDB" id="A0A518ES22"/>
<evidence type="ECO:0000313" key="21">
    <source>
        <dbReference type="EMBL" id="QDV06876.1"/>
    </source>
</evidence>
<dbReference type="InterPro" id="IPR046342">
    <property type="entry name" value="CBS_dom_sf"/>
</dbReference>
<feature type="binding site" evidence="15">
    <location>
        <begin position="245"/>
        <end position="247"/>
    </location>
    <ligand>
        <name>NAD(+)</name>
        <dbReference type="ChEBI" id="CHEBI:57540"/>
    </ligand>
</feature>
<evidence type="ECO:0000256" key="17">
    <source>
        <dbReference type="PROSITE-ProRule" id="PRU00703"/>
    </source>
</evidence>
<comment type="pathway">
    <text evidence="13 19">Purine metabolism; XMP biosynthesis via de novo pathway; XMP from IMP: step 1/1.</text>
</comment>
<protein>
    <recommendedName>
        <fullName evidence="13 19">Inosine-5'-monophosphate dehydrogenase</fullName>
        <shortName evidence="13">IMP dehydrogenase</shortName>
        <shortName evidence="13">IMPD</shortName>
        <shortName evidence="13">IMPDH</shortName>
        <ecNumber evidence="13 19">1.1.1.205</ecNumber>
    </recommendedName>
</protein>
<feature type="domain" description="CBS" evidence="20">
    <location>
        <begin position="92"/>
        <end position="149"/>
    </location>
</feature>
<comment type="similarity">
    <text evidence="2 13 18">Belongs to the IMPDH/GMPR family.</text>
</comment>
<dbReference type="OrthoDB" id="9805398at2"/>